<sequence>MSDVYHLDDAVRAMIRRAKLVSLDDSGGQQMMGLAGLKGDSPRKVPRVQPYGFTSNPPADSVGVLLSLGGRSDRAMVIGVEHEAYRPRSLPGGATAIYDQFGSIVSLVEQEVRVVHAQKVVVSAPEITLEAGGSRMTISAGGTDIQSPALRHNGRNIGETHVHTNVQPGLGNTGQPAA</sequence>
<dbReference type="InterPro" id="IPR013046">
    <property type="entry name" value="GpV/Gp45"/>
</dbReference>
<proteinExistence type="predicted"/>
<feature type="domain" description="Bacteriophage Mu Gp45 N-terminal" evidence="1">
    <location>
        <begin position="17"/>
        <end position="83"/>
    </location>
</feature>
<evidence type="ECO:0000259" key="1">
    <source>
        <dbReference type="Pfam" id="PF06890"/>
    </source>
</evidence>
<dbReference type="Proteomes" id="UP000182178">
    <property type="component" value="Unassembled WGS sequence"/>
</dbReference>
<dbReference type="RefSeq" id="WP_055460639.1">
    <property type="nucleotide sequence ID" value="NZ_CYHC01000011.1"/>
</dbReference>
<dbReference type="InterPro" id="IPR053861">
    <property type="entry name" value="Phage_Mu_Gp45_N"/>
</dbReference>
<organism evidence="2 3">
    <name type="scientific">Chelatococcus sambhunathii</name>
    <dbReference type="NCBI Taxonomy" id="363953"/>
    <lineage>
        <taxon>Bacteria</taxon>
        <taxon>Pseudomonadati</taxon>
        <taxon>Pseudomonadota</taxon>
        <taxon>Alphaproteobacteria</taxon>
        <taxon>Hyphomicrobiales</taxon>
        <taxon>Chelatococcaceae</taxon>
        <taxon>Chelatococcus</taxon>
    </lineage>
</organism>
<comment type="caution">
    <text evidence="2">The sequence shown here is derived from an EMBL/GenBank/DDBJ whole genome shotgun (WGS) entry which is preliminary data.</text>
</comment>
<name>A0ABP2A7S3_9HYPH</name>
<reference evidence="2 3" key="1">
    <citation type="submission" date="2015-08" db="EMBL/GenBank/DDBJ databases">
        <authorList>
            <person name="Varghese N."/>
        </authorList>
    </citation>
    <scope>NUCLEOTIDE SEQUENCE [LARGE SCALE GENOMIC DNA]</scope>
    <source>
        <strain evidence="2 3">DSM 18167</strain>
    </source>
</reference>
<keyword evidence="3" id="KW-1185">Reference proteome</keyword>
<accession>A0ABP2A7S3</accession>
<evidence type="ECO:0000313" key="2">
    <source>
        <dbReference type="EMBL" id="CUA90230.1"/>
    </source>
</evidence>
<dbReference type="Pfam" id="PF06890">
    <property type="entry name" value="Phage_Mu_Gp45"/>
    <property type="match status" value="1"/>
</dbReference>
<evidence type="ECO:0000313" key="3">
    <source>
        <dbReference type="Proteomes" id="UP000182178"/>
    </source>
</evidence>
<dbReference type="NCBIfam" id="TIGR01644">
    <property type="entry name" value="phage_P2_V"/>
    <property type="match status" value="1"/>
</dbReference>
<protein>
    <submittedName>
        <fullName evidence="2">Phage baseplate assembly protein V</fullName>
    </submittedName>
</protein>
<dbReference type="EMBL" id="CYHC01000011">
    <property type="protein sequence ID" value="CUA90230.1"/>
    <property type="molecule type" value="Genomic_DNA"/>
</dbReference>
<gene>
    <name evidence="2" type="ORF">Ga0061061_111130</name>
</gene>